<feature type="transmembrane region" description="Helical" evidence="8">
    <location>
        <begin position="141"/>
        <end position="163"/>
    </location>
</feature>
<protein>
    <recommendedName>
        <fullName evidence="9">Tripartite ATP-independent periplasmic transporters DctQ component domain-containing protein</fullName>
    </recommendedName>
</protein>
<dbReference type="PANTHER" id="PTHR35011:SF4">
    <property type="entry name" value="SLL1102 PROTEIN"/>
    <property type="match status" value="1"/>
</dbReference>
<keyword evidence="3" id="KW-1003">Cell membrane</keyword>
<feature type="domain" description="Tripartite ATP-independent periplasmic transporters DctQ component" evidence="9">
    <location>
        <begin position="35"/>
        <end position="165"/>
    </location>
</feature>
<organism evidence="10">
    <name type="scientific">hydrothermal vent metagenome</name>
    <dbReference type="NCBI Taxonomy" id="652676"/>
    <lineage>
        <taxon>unclassified sequences</taxon>
        <taxon>metagenomes</taxon>
        <taxon>ecological metagenomes</taxon>
    </lineage>
</organism>
<dbReference type="EMBL" id="UOFR01000036">
    <property type="protein sequence ID" value="VAW96046.1"/>
    <property type="molecule type" value="Genomic_DNA"/>
</dbReference>
<dbReference type="InterPro" id="IPR055348">
    <property type="entry name" value="DctQ"/>
</dbReference>
<dbReference type="PANTHER" id="PTHR35011">
    <property type="entry name" value="2,3-DIKETO-L-GULONATE TRAP TRANSPORTER SMALL PERMEASE PROTEIN YIAM"/>
    <property type="match status" value="1"/>
</dbReference>
<evidence type="ECO:0000256" key="5">
    <source>
        <dbReference type="ARBA" id="ARBA00022692"/>
    </source>
</evidence>
<dbReference type="AlphaFoldDB" id="A0A3B1ATI1"/>
<evidence type="ECO:0000256" key="1">
    <source>
        <dbReference type="ARBA" id="ARBA00004429"/>
    </source>
</evidence>
<dbReference type="Pfam" id="PF04290">
    <property type="entry name" value="DctQ"/>
    <property type="match status" value="1"/>
</dbReference>
<feature type="transmembrane region" description="Helical" evidence="8">
    <location>
        <begin position="60"/>
        <end position="76"/>
    </location>
</feature>
<name>A0A3B1ATI1_9ZZZZ</name>
<sequence length="186" mass="20781">MSESPLKNTANQFARLIDKTIDMLGNGIAWMTLAMVVVMAVVVILRFAFDIGWVWLQESVNYLHAYIFMLGAAYTLRHDGHVRVDVFYRQMSTKRKALVDLLGTLFLLIPVSGFIFYASWAPTIEAWTALEGSQRTGGLDFAYILKSSMLLMPALLILQGLAISIQKFLIILDTPANSEPQVPDHG</sequence>
<evidence type="ECO:0000256" key="2">
    <source>
        <dbReference type="ARBA" id="ARBA00022448"/>
    </source>
</evidence>
<feature type="transmembrane region" description="Helical" evidence="8">
    <location>
        <begin position="28"/>
        <end position="48"/>
    </location>
</feature>
<keyword evidence="2" id="KW-0813">Transport</keyword>
<dbReference type="GO" id="GO:0005886">
    <property type="term" value="C:plasma membrane"/>
    <property type="evidence" value="ECO:0007669"/>
    <property type="project" value="UniProtKB-SubCell"/>
</dbReference>
<evidence type="ECO:0000259" key="9">
    <source>
        <dbReference type="Pfam" id="PF04290"/>
    </source>
</evidence>
<keyword evidence="7 8" id="KW-0472">Membrane</keyword>
<evidence type="ECO:0000256" key="7">
    <source>
        <dbReference type="ARBA" id="ARBA00023136"/>
    </source>
</evidence>
<comment type="subcellular location">
    <subcellularLocation>
        <location evidence="1">Cell inner membrane</location>
        <topology evidence="1">Multi-pass membrane protein</topology>
    </subcellularLocation>
</comment>
<gene>
    <name evidence="10" type="ORF">MNBD_GAMMA21-2233</name>
</gene>
<evidence type="ECO:0000256" key="3">
    <source>
        <dbReference type="ARBA" id="ARBA00022475"/>
    </source>
</evidence>
<evidence type="ECO:0000256" key="4">
    <source>
        <dbReference type="ARBA" id="ARBA00022519"/>
    </source>
</evidence>
<reference evidence="10" key="1">
    <citation type="submission" date="2018-06" db="EMBL/GenBank/DDBJ databases">
        <authorList>
            <person name="Zhirakovskaya E."/>
        </authorList>
    </citation>
    <scope>NUCLEOTIDE SEQUENCE</scope>
</reference>
<keyword evidence="4" id="KW-0997">Cell inner membrane</keyword>
<keyword evidence="6 8" id="KW-1133">Transmembrane helix</keyword>
<dbReference type="InterPro" id="IPR007387">
    <property type="entry name" value="TRAP_DctQ"/>
</dbReference>
<proteinExistence type="predicted"/>
<evidence type="ECO:0000256" key="6">
    <source>
        <dbReference type="ARBA" id="ARBA00022989"/>
    </source>
</evidence>
<feature type="transmembrane region" description="Helical" evidence="8">
    <location>
        <begin position="97"/>
        <end position="121"/>
    </location>
</feature>
<keyword evidence="5 8" id="KW-0812">Transmembrane</keyword>
<accession>A0A3B1ATI1</accession>
<evidence type="ECO:0000313" key="10">
    <source>
        <dbReference type="EMBL" id="VAW96046.1"/>
    </source>
</evidence>
<evidence type="ECO:0000256" key="8">
    <source>
        <dbReference type="SAM" id="Phobius"/>
    </source>
</evidence>